<feature type="region of interest" description="Disordered" evidence="1">
    <location>
        <begin position="164"/>
        <end position="184"/>
    </location>
</feature>
<organism evidence="2 3">
    <name type="scientific">Exaiptasia diaphana</name>
    <name type="common">Tropical sea anemone</name>
    <name type="synonym">Aiptasia pulchella</name>
    <dbReference type="NCBI Taxonomy" id="2652724"/>
    <lineage>
        <taxon>Eukaryota</taxon>
        <taxon>Metazoa</taxon>
        <taxon>Cnidaria</taxon>
        <taxon>Anthozoa</taxon>
        <taxon>Hexacorallia</taxon>
        <taxon>Actiniaria</taxon>
        <taxon>Aiptasiidae</taxon>
        <taxon>Exaiptasia</taxon>
    </lineage>
</organism>
<dbReference type="KEGG" id="epa:110253848"/>
<proteinExistence type="predicted"/>
<reference evidence="2" key="1">
    <citation type="submission" date="2022-11" db="UniProtKB">
        <authorList>
            <consortium name="EnsemblMetazoa"/>
        </authorList>
    </citation>
    <scope>IDENTIFICATION</scope>
</reference>
<dbReference type="OMA" id="FCRYLRV"/>
<accession>A0A913Y8D4</accession>
<dbReference type="Proteomes" id="UP000887567">
    <property type="component" value="Unplaced"/>
</dbReference>
<dbReference type="GeneID" id="110253848"/>
<keyword evidence="3" id="KW-1185">Reference proteome</keyword>
<protein>
    <submittedName>
        <fullName evidence="2">Uncharacterized protein</fullName>
    </submittedName>
</protein>
<evidence type="ECO:0000313" key="3">
    <source>
        <dbReference type="Proteomes" id="UP000887567"/>
    </source>
</evidence>
<dbReference type="AlphaFoldDB" id="A0A913Y8D4"/>
<evidence type="ECO:0000313" key="2">
    <source>
        <dbReference type="EnsemblMetazoa" id="XP_020916457.1"/>
    </source>
</evidence>
<name>A0A913Y8D4_EXADI</name>
<evidence type="ECO:0000256" key="1">
    <source>
        <dbReference type="SAM" id="MobiDB-lite"/>
    </source>
</evidence>
<dbReference type="EnsemblMetazoa" id="XM_021060798.2">
    <property type="protein sequence ID" value="XP_020916457.1"/>
    <property type="gene ID" value="LOC110253848"/>
</dbReference>
<dbReference type="RefSeq" id="XP_020916457.1">
    <property type="nucleotide sequence ID" value="XM_021060798.2"/>
</dbReference>
<dbReference type="OrthoDB" id="5972591at2759"/>
<sequence length="269" mass="31380">MDQYHDLEKQPTVLNKNLNRRLSIQNFGLNKNWSKQINDIEKQKSNHGSRLDGEINKVLRYRNSLAETTGRLSETEQLILPTISFSTDNPRRKVSSVNYPSIVDDIFLREDKNQKTNQLQKMKYARNRVDSLTKETTSFENKKIGRRKSSYSLLELKQFVSQQYSSHADGGHPKTIEEGETDQDTPKNNHLWLDEGEVLPIKLPPVAHIWKLPKIYDQAVRKVEVRNFERDDAFVQRATGKDADHSDMKFCRYLRVPQPKKGRLRSNTK</sequence>